<dbReference type="Proteomes" id="UP000308652">
    <property type="component" value="Unassembled WGS sequence"/>
</dbReference>
<dbReference type="PROSITE" id="PS51257">
    <property type="entry name" value="PROKAR_LIPOPROTEIN"/>
    <property type="match status" value="1"/>
</dbReference>
<name>A0A5C3LQN6_9AGAR</name>
<dbReference type="EMBL" id="ML213624">
    <property type="protein sequence ID" value="TFK35190.1"/>
    <property type="molecule type" value="Genomic_DNA"/>
</dbReference>
<gene>
    <name evidence="1" type="ORF">BDQ12DRAFT_635426</name>
</gene>
<proteinExistence type="predicted"/>
<keyword evidence="2" id="KW-1185">Reference proteome</keyword>
<organism evidence="1 2">
    <name type="scientific">Crucibulum laeve</name>
    <dbReference type="NCBI Taxonomy" id="68775"/>
    <lineage>
        <taxon>Eukaryota</taxon>
        <taxon>Fungi</taxon>
        <taxon>Dikarya</taxon>
        <taxon>Basidiomycota</taxon>
        <taxon>Agaricomycotina</taxon>
        <taxon>Agaricomycetes</taxon>
        <taxon>Agaricomycetidae</taxon>
        <taxon>Agaricales</taxon>
        <taxon>Agaricineae</taxon>
        <taxon>Nidulariaceae</taxon>
        <taxon>Crucibulum</taxon>
    </lineage>
</organism>
<accession>A0A5C3LQN6</accession>
<reference evidence="1 2" key="1">
    <citation type="journal article" date="2019" name="Nat. Ecol. Evol.">
        <title>Megaphylogeny resolves global patterns of mushroom evolution.</title>
        <authorList>
            <person name="Varga T."/>
            <person name="Krizsan K."/>
            <person name="Foldi C."/>
            <person name="Dima B."/>
            <person name="Sanchez-Garcia M."/>
            <person name="Sanchez-Ramirez S."/>
            <person name="Szollosi G.J."/>
            <person name="Szarkandi J.G."/>
            <person name="Papp V."/>
            <person name="Albert L."/>
            <person name="Andreopoulos W."/>
            <person name="Angelini C."/>
            <person name="Antonin V."/>
            <person name="Barry K.W."/>
            <person name="Bougher N.L."/>
            <person name="Buchanan P."/>
            <person name="Buyck B."/>
            <person name="Bense V."/>
            <person name="Catcheside P."/>
            <person name="Chovatia M."/>
            <person name="Cooper J."/>
            <person name="Damon W."/>
            <person name="Desjardin D."/>
            <person name="Finy P."/>
            <person name="Geml J."/>
            <person name="Haridas S."/>
            <person name="Hughes K."/>
            <person name="Justo A."/>
            <person name="Karasinski D."/>
            <person name="Kautmanova I."/>
            <person name="Kiss B."/>
            <person name="Kocsube S."/>
            <person name="Kotiranta H."/>
            <person name="LaButti K.M."/>
            <person name="Lechner B.E."/>
            <person name="Liimatainen K."/>
            <person name="Lipzen A."/>
            <person name="Lukacs Z."/>
            <person name="Mihaltcheva S."/>
            <person name="Morgado L.N."/>
            <person name="Niskanen T."/>
            <person name="Noordeloos M.E."/>
            <person name="Ohm R.A."/>
            <person name="Ortiz-Santana B."/>
            <person name="Ovrebo C."/>
            <person name="Racz N."/>
            <person name="Riley R."/>
            <person name="Savchenko A."/>
            <person name="Shiryaev A."/>
            <person name="Soop K."/>
            <person name="Spirin V."/>
            <person name="Szebenyi C."/>
            <person name="Tomsovsky M."/>
            <person name="Tulloss R.E."/>
            <person name="Uehling J."/>
            <person name="Grigoriev I.V."/>
            <person name="Vagvolgyi C."/>
            <person name="Papp T."/>
            <person name="Martin F.M."/>
            <person name="Miettinen O."/>
            <person name="Hibbett D.S."/>
            <person name="Nagy L.G."/>
        </authorList>
    </citation>
    <scope>NUCLEOTIDE SEQUENCE [LARGE SCALE GENOMIC DNA]</scope>
    <source>
        <strain evidence="1 2">CBS 166.37</strain>
    </source>
</reference>
<evidence type="ECO:0000313" key="2">
    <source>
        <dbReference type="Proteomes" id="UP000308652"/>
    </source>
</evidence>
<sequence>MACKLDYRCSTLCSAIQGCWLPQICPLSFVSLHLQQDTITSSAIAGWHSQWTIHPIFFSSCTRSQHSPFPLLLLLPTPSDNPIVTRPVPSRPGRSCLLLSALSLSLSYTRCYD</sequence>
<evidence type="ECO:0000313" key="1">
    <source>
        <dbReference type="EMBL" id="TFK35190.1"/>
    </source>
</evidence>
<protein>
    <submittedName>
        <fullName evidence="1">Uncharacterized protein</fullName>
    </submittedName>
</protein>
<dbReference type="AlphaFoldDB" id="A0A5C3LQN6"/>